<dbReference type="InterPro" id="IPR030395">
    <property type="entry name" value="GP_PDE_dom"/>
</dbReference>
<dbReference type="EC" id="3.1.4.46" evidence="2"/>
<dbReference type="Gene3D" id="3.20.20.190">
    <property type="entry name" value="Phosphatidylinositol (PI) phosphodiesterase"/>
    <property type="match status" value="1"/>
</dbReference>
<comment type="catalytic activity">
    <reaction evidence="6">
        <text>a sn-glycero-3-phosphodiester + H2O = an alcohol + sn-glycerol 3-phosphate + H(+)</text>
        <dbReference type="Rhea" id="RHEA:12969"/>
        <dbReference type="ChEBI" id="CHEBI:15377"/>
        <dbReference type="ChEBI" id="CHEBI:15378"/>
        <dbReference type="ChEBI" id="CHEBI:30879"/>
        <dbReference type="ChEBI" id="CHEBI:57597"/>
        <dbReference type="ChEBI" id="CHEBI:83408"/>
        <dbReference type="EC" id="3.1.4.46"/>
    </reaction>
</comment>
<dbReference type="GO" id="GO:0008889">
    <property type="term" value="F:glycerophosphodiester phosphodiesterase activity"/>
    <property type="evidence" value="ECO:0007669"/>
    <property type="project" value="UniProtKB-EC"/>
</dbReference>
<evidence type="ECO:0000256" key="3">
    <source>
        <dbReference type="ARBA" id="ARBA00022729"/>
    </source>
</evidence>
<evidence type="ECO:0000256" key="2">
    <source>
        <dbReference type="ARBA" id="ARBA00012247"/>
    </source>
</evidence>
<dbReference type="GO" id="GO:0006629">
    <property type="term" value="P:lipid metabolic process"/>
    <property type="evidence" value="ECO:0007669"/>
    <property type="project" value="InterPro"/>
</dbReference>
<evidence type="ECO:0000256" key="4">
    <source>
        <dbReference type="ARBA" id="ARBA00022798"/>
    </source>
</evidence>
<proteinExistence type="inferred from homology"/>
<sequence length="420" mass="45938">MPRPVFCNRSLSISLSLALATLTQLPQTAAADSTSIALSYGQRPAYLVDALPDGPLKTKLQSCAQQIPTPTDFSIAHRGAPLMFPEHTVQSNTAAARMGAGILECDVTFTKDLELVCRHAQNDLHTTTNILTTDLAERCYMGFEPATDSAPASAECRTSDLTLAEFQSLTPKFDSRDPKASTPSAYQQGLAPWRSTLYGNGATLMTHADSVALFRDLGVKFTPELKAPAVQMPFNGMTQEDYAQKLIDAYVEAGIPPQDVWVQSFDLSDIKYWIEHTPDFGKQAVYLDDRFARHDDDEGKLDPMDPASFRPSMAELKEMGVNYIAPPIWMLLTLKDGQMAPSPYAIQAREAGLNIITWTLERSGPLHNGGGWYYQSVAEAITSDAATYQVLDVLAQDVGVVGVFSDWPATVTYYANCMGL</sequence>
<protein>
    <recommendedName>
        <fullName evidence="2">glycerophosphodiester phosphodiesterase</fullName>
        <ecNumber evidence="2">3.1.4.46</ecNumber>
    </recommendedName>
</protein>
<keyword evidence="10" id="KW-1185">Reference proteome</keyword>
<evidence type="ECO:0000256" key="7">
    <source>
        <dbReference type="SAM" id="SignalP"/>
    </source>
</evidence>
<evidence type="ECO:0000259" key="8">
    <source>
        <dbReference type="PROSITE" id="PS51704"/>
    </source>
</evidence>
<name>A0A0H5CZN9_9RHOB</name>
<evidence type="ECO:0000256" key="1">
    <source>
        <dbReference type="ARBA" id="ARBA00007277"/>
    </source>
</evidence>
<keyword evidence="4" id="KW-0319">Glycerol metabolism</keyword>
<dbReference type="EMBL" id="CVRL01000010">
    <property type="protein sequence ID" value="CRL09993.1"/>
    <property type="molecule type" value="Genomic_DNA"/>
</dbReference>
<dbReference type="AlphaFoldDB" id="A0A0H5CZN9"/>
<comment type="similarity">
    <text evidence="1">Belongs to the glycerophosphoryl diester phosphodiesterase family.</text>
</comment>
<feature type="signal peptide" evidence="7">
    <location>
        <begin position="1"/>
        <end position="30"/>
    </location>
</feature>
<accession>A0A0H5CZN9</accession>
<dbReference type="PANTHER" id="PTHR43620">
    <property type="entry name" value="GLYCEROPHOSPHORYL DIESTER PHOSPHODIESTERASE"/>
    <property type="match status" value="1"/>
</dbReference>
<evidence type="ECO:0000256" key="5">
    <source>
        <dbReference type="ARBA" id="ARBA00022801"/>
    </source>
</evidence>
<evidence type="ECO:0000313" key="10">
    <source>
        <dbReference type="Proteomes" id="UP000043764"/>
    </source>
</evidence>
<dbReference type="InterPro" id="IPR017946">
    <property type="entry name" value="PLC-like_Pdiesterase_TIM-brl"/>
</dbReference>
<dbReference type="PROSITE" id="PS51704">
    <property type="entry name" value="GP_PDE"/>
    <property type="match status" value="1"/>
</dbReference>
<dbReference type="Proteomes" id="UP000043764">
    <property type="component" value="Unassembled WGS sequence"/>
</dbReference>
<evidence type="ECO:0000256" key="6">
    <source>
        <dbReference type="ARBA" id="ARBA00047512"/>
    </source>
</evidence>
<keyword evidence="3 7" id="KW-0732">Signal</keyword>
<gene>
    <name evidence="9" type="primary">glpQ</name>
    <name evidence="9" type="ORF">NIT7321_00830</name>
</gene>
<reference evidence="10" key="1">
    <citation type="submission" date="2015-05" db="EMBL/GenBank/DDBJ databases">
        <authorList>
            <person name="Rodrigo-Torres Lidia"/>
            <person name="Arahal R.David."/>
        </authorList>
    </citation>
    <scope>NUCLEOTIDE SEQUENCE [LARGE SCALE GENOMIC DNA]</scope>
    <source>
        <strain evidence="10">CECT 7321</strain>
    </source>
</reference>
<dbReference type="GO" id="GO:0006071">
    <property type="term" value="P:glycerol metabolic process"/>
    <property type="evidence" value="ECO:0007669"/>
    <property type="project" value="UniProtKB-KW"/>
</dbReference>
<dbReference type="PANTHER" id="PTHR43620:SF7">
    <property type="entry name" value="GLYCEROPHOSPHODIESTER PHOSPHODIESTERASE GDPD5-RELATED"/>
    <property type="match status" value="1"/>
</dbReference>
<feature type="chain" id="PRO_5005217201" description="glycerophosphodiester phosphodiesterase" evidence="7">
    <location>
        <begin position="31"/>
        <end position="420"/>
    </location>
</feature>
<organism evidence="9 10">
    <name type="scientific">Phaeobacter italicus</name>
    <dbReference type="NCBI Taxonomy" id="481446"/>
    <lineage>
        <taxon>Bacteria</taxon>
        <taxon>Pseudomonadati</taxon>
        <taxon>Pseudomonadota</taxon>
        <taxon>Alphaproteobacteria</taxon>
        <taxon>Rhodobacterales</taxon>
        <taxon>Roseobacteraceae</taxon>
        <taxon>Phaeobacter</taxon>
    </lineage>
</organism>
<evidence type="ECO:0000313" key="9">
    <source>
        <dbReference type="EMBL" id="CRL09993.1"/>
    </source>
</evidence>
<feature type="domain" description="GP-PDE" evidence="8">
    <location>
        <begin position="72"/>
        <end position="393"/>
    </location>
</feature>
<dbReference type="STRING" id="481446.NIT7645_03169"/>
<dbReference type="SUPFAM" id="SSF51695">
    <property type="entry name" value="PLC-like phosphodiesterases"/>
    <property type="match status" value="1"/>
</dbReference>
<keyword evidence="5 9" id="KW-0378">Hydrolase</keyword>
<dbReference type="Pfam" id="PF03009">
    <property type="entry name" value="GDPD"/>
    <property type="match status" value="1"/>
</dbReference>